<dbReference type="Pfam" id="PF05860">
    <property type="entry name" value="TPS"/>
    <property type="match status" value="1"/>
</dbReference>
<comment type="subcellular location">
    <subcellularLocation>
        <location evidence="1">Secreted</location>
    </subcellularLocation>
</comment>
<feature type="transmembrane region" description="Helical" evidence="4">
    <location>
        <begin position="34"/>
        <end position="53"/>
    </location>
</feature>
<accession>A0ABY9LWB6</accession>
<dbReference type="InterPro" id="IPR050909">
    <property type="entry name" value="Bact_Autotransporter_VF"/>
</dbReference>
<dbReference type="Pfam" id="PF13018">
    <property type="entry name" value="ESPR"/>
    <property type="match status" value="1"/>
</dbReference>
<dbReference type="SUPFAM" id="SSF51126">
    <property type="entry name" value="Pectin lyase-like"/>
    <property type="match status" value="1"/>
</dbReference>
<evidence type="ECO:0000256" key="2">
    <source>
        <dbReference type="ARBA" id="ARBA00022525"/>
    </source>
</evidence>
<dbReference type="PANTHER" id="PTHR12338">
    <property type="entry name" value="AUTOTRANSPORTER"/>
    <property type="match status" value="1"/>
</dbReference>
<protein>
    <submittedName>
        <fullName evidence="6">Filamentous hemagglutinin N-terminal domain-containing protein</fullName>
    </submittedName>
</protein>
<dbReference type="InterPro" id="IPR011493">
    <property type="entry name" value="GLUG"/>
</dbReference>
<dbReference type="Gene3D" id="2.160.20.110">
    <property type="match status" value="1"/>
</dbReference>
<organism evidence="6 7">
    <name type="scientific">Achromobacter seleniivolatilans</name>
    <dbReference type="NCBI Taxonomy" id="3047478"/>
    <lineage>
        <taxon>Bacteria</taxon>
        <taxon>Pseudomonadati</taxon>
        <taxon>Pseudomonadota</taxon>
        <taxon>Betaproteobacteria</taxon>
        <taxon>Burkholderiales</taxon>
        <taxon>Alcaligenaceae</taxon>
        <taxon>Achromobacter</taxon>
    </lineage>
</organism>
<dbReference type="EMBL" id="CP132976">
    <property type="protein sequence ID" value="WMD19074.1"/>
    <property type="molecule type" value="Genomic_DNA"/>
</dbReference>
<evidence type="ECO:0000256" key="4">
    <source>
        <dbReference type="SAM" id="Phobius"/>
    </source>
</evidence>
<proteinExistence type="predicted"/>
<sequence>MNKSYTVVWNESKGCWSVAGESAKHRGKSSVGGVRVVAAALVVAGLMALIPVANALPTGAKVTHGTASVFSADGKNLVINQSTPKAVINWKAFGVETNETVTFNQRPTDMTLNQVAFGGAQTAINGKITAPGKIFIVNPSGVVFNSLASVNVGSLVASTQPVDPAHFYTNTSGAYVFEGGGSGAVVNNGEIFAGDGGDVVLLGRYVSNRGAIRTNGGTTALGAGKKFTVTIGSGLLKLQVNAADANAVAENMGSIRADGGQVLLRARADGAANMVHTVVNNAGVIEANTLNGTRGRIVLDGGSRGVVEVAGRLSASALTGHGNGGTVDAKGRTVQVRLSTEVDTRSNSGATGTFKVSSQNVNVENTTVIAQPTIYADTLNANLATTNIELAATKGNVVVNAAVDWKSDHRLTLNAKSGNSGVTRINGMVNAWGSKAALSLLADERIELNNRVFVRGAGASLNVQTTTAAAGSGGAPNKPALANLVLSPGQQSAVTLGVGASYVSNGIAHTVIHNQYQLQSITNNLNGYYVLGNGVLGTFFNSIGGSGTFGGVFDGLGHTLKGFAVINGGSNVGLFAASSGVIRNVALDGVYISPGNANAANMSIGALVGYNSGVITNVSVKNGHVNGNKDRSNIVGGLVGTNSGGTIDRAVFSGVVSSGASTHTMGGLVGLNTLNINGEKGRILNSQSHGTVKGDLQRSYEGGMGGLVGVSRYGDILDSASTANVATSSAHVNVGGLVGYAQNSALTNVASTGGVSAGPSSNVGGLIGLSENSTVTHARSSGKVKSENGANTGGLVGVNKGGTIGESESTGAVLSENGLNTGGLVGLNSDRGQLINVSASGSVHDAATAAYIGGLVGTNGWASTIVDSEAKGARVSTTRSAAGTAIGGLVGYNSGDVSYSLSRVADVFAGDSAAVGGLVGHNTGTLSETRSISNVEGGNSSNVGGLVGINAGEVSGNAMGNVYGTHSSILGGLVGQNQAGATIKHSSASGLVGGSRDTIIYNVAMGGLVGINEGMVHSSTTSSQVSTRYHQNSTIGGLVGKNYGTFKGNTTTGQASTINAAGVNQGTID</sequence>
<keyword evidence="4" id="KW-1133">Transmembrane helix</keyword>
<feature type="domain" description="Filamentous haemagglutinin FhaB/tRNA nuclease CdiA-like TPS" evidence="5">
    <location>
        <begin position="53"/>
        <end position="166"/>
    </location>
</feature>
<dbReference type="RefSeq" id="WP_306939810.1">
    <property type="nucleotide sequence ID" value="NZ_CP132976.1"/>
</dbReference>
<dbReference type="InterPro" id="IPR024973">
    <property type="entry name" value="ESPR"/>
</dbReference>
<evidence type="ECO:0000256" key="3">
    <source>
        <dbReference type="ARBA" id="ARBA00022729"/>
    </source>
</evidence>
<dbReference type="PANTHER" id="PTHR12338:SF8">
    <property type="entry name" value="HEME_HEMOPEXIN-BINDING PROTEIN"/>
    <property type="match status" value="1"/>
</dbReference>
<keyword evidence="2" id="KW-0964">Secreted</keyword>
<dbReference type="InterPro" id="IPR011050">
    <property type="entry name" value="Pectin_lyase_fold/virulence"/>
</dbReference>
<dbReference type="SMART" id="SM00912">
    <property type="entry name" value="Haemagg_act"/>
    <property type="match status" value="1"/>
</dbReference>
<dbReference type="Gene3D" id="2.160.20.10">
    <property type="entry name" value="Single-stranded right-handed beta-helix, Pectin lyase-like"/>
    <property type="match status" value="1"/>
</dbReference>
<dbReference type="Proteomes" id="UP001234798">
    <property type="component" value="Chromosome"/>
</dbReference>
<dbReference type="NCBIfam" id="TIGR01901">
    <property type="entry name" value="adhes_NPXG"/>
    <property type="match status" value="1"/>
</dbReference>
<gene>
    <name evidence="6" type="ORF">RAS12_20935</name>
</gene>
<keyword evidence="4" id="KW-0472">Membrane</keyword>
<dbReference type="InterPro" id="IPR012334">
    <property type="entry name" value="Pectin_lyas_fold"/>
</dbReference>
<reference evidence="6 7" key="1">
    <citation type="submission" date="2023-08" db="EMBL/GenBank/DDBJ databases">
        <title>Achromobacter seleniivolatilans sp. nov., isolated from seleniferous soil.</title>
        <authorList>
            <person name="Zhang S."/>
            <person name="Li K."/>
            <person name="Peng J."/>
            <person name="Zhao Q."/>
            <person name="Wang H."/>
            <person name="Guo Y."/>
        </authorList>
    </citation>
    <scope>NUCLEOTIDE SEQUENCE [LARGE SCALE GENOMIC DNA]</scope>
    <source>
        <strain evidence="6 7">R39</strain>
    </source>
</reference>
<name>A0ABY9LWB6_9BURK</name>
<evidence type="ECO:0000256" key="1">
    <source>
        <dbReference type="ARBA" id="ARBA00004613"/>
    </source>
</evidence>
<keyword evidence="4" id="KW-0812">Transmembrane</keyword>
<keyword evidence="7" id="KW-1185">Reference proteome</keyword>
<evidence type="ECO:0000259" key="5">
    <source>
        <dbReference type="SMART" id="SM00912"/>
    </source>
</evidence>
<evidence type="ECO:0000313" key="6">
    <source>
        <dbReference type="EMBL" id="WMD19074.1"/>
    </source>
</evidence>
<keyword evidence="3" id="KW-0732">Signal</keyword>
<dbReference type="InterPro" id="IPR008638">
    <property type="entry name" value="FhaB/CdiA-like_TPS"/>
</dbReference>
<evidence type="ECO:0000313" key="7">
    <source>
        <dbReference type="Proteomes" id="UP001234798"/>
    </source>
</evidence>
<dbReference type="Pfam" id="PF07581">
    <property type="entry name" value="Glug"/>
    <property type="match status" value="1"/>
</dbReference>